<feature type="compositionally biased region" description="Basic and acidic residues" evidence="1">
    <location>
        <begin position="145"/>
        <end position="170"/>
    </location>
</feature>
<evidence type="ECO:0000313" key="4">
    <source>
        <dbReference type="Proteomes" id="UP000199305"/>
    </source>
</evidence>
<reference evidence="4" key="1">
    <citation type="submission" date="2016-10" db="EMBL/GenBank/DDBJ databases">
        <authorList>
            <person name="Varghese N."/>
            <person name="Submissions S."/>
        </authorList>
    </citation>
    <scope>NUCLEOTIDE SEQUENCE [LARGE SCALE GENOMIC DNA]</scope>
    <source>
        <strain evidence="4">CGMCC 1.10658</strain>
    </source>
</reference>
<feature type="transmembrane region" description="Helical" evidence="2">
    <location>
        <begin position="66"/>
        <end position="87"/>
    </location>
</feature>
<keyword evidence="4" id="KW-1185">Reference proteome</keyword>
<keyword evidence="2" id="KW-0472">Membrane</keyword>
<gene>
    <name evidence="3" type="ORF">SAMN05216212_0830</name>
</gene>
<dbReference type="GO" id="GO:0016020">
    <property type="term" value="C:membrane"/>
    <property type="evidence" value="ECO:0007669"/>
    <property type="project" value="InterPro"/>
</dbReference>
<dbReference type="InterPro" id="IPR007313">
    <property type="entry name" value="FxsA"/>
</dbReference>
<dbReference type="AlphaFoldDB" id="A0A1G8WRI7"/>
<organism evidence="3 4">
    <name type="scientific">Microbulbifer yueqingensis</name>
    <dbReference type="NCBI Taxonomy" id="658219"/>
    <lineage>
        <taxon>Bacteria</taxon>
        <taxon>Pseudomonadati</taxon>
        <taxon>Pseudomonadota</taxon>
        <taxon>Gammaproteobacteria</taxon>
        <taxon>Cellvibrionales</taxon>
        <taxon>Microbulbiferaceae</taxon>
        <taxon>Microbulbifer</taxon>
    </lineage>
</organism>
<name>A0A1G8WRI7_9GAMM</name>
<dbReference type="Pfam" id="PF04186">
    <property type="entry name" value="FxsA"/>
    <property type="match status" value="1"/>
</dbReference>
<feature type="transmembrane region" description="Helical" evidence="2">
    <location>
        <begin position="26"/>
        <end position="46"/>
    </location>
</feature>
<dbReference type="Proteomes" id="UP000199305">
    <property type="component" value="Unassembled WGS sequence"/>
</dbReference>
<dbReference type="OrthoDB" id="9792788at2"/>
<dbReference type="PANTHER" id="PTHR35335:SF1">
    <property type="entry name" value="UPF0716 PROTEIN FXSA"/>
    <property type="match status" value="1"/>
</dbReference>
<proteinExistence type="predicted"/>
<keyword evidence="2" id="KW-1133">Transmembrane helix</keyword>
<dbReference type="STRING" id="658219.SAMN05216212_0830"/>
<evidence type="ECO:0000313" key="3">
    <source>
        <dbReference type="EMBL" id="SDJ80884.1"/>
    </source>
</evidence>
<accession>A0A1G8WRI7</accession>
<evidence type="ECO:0000256" key="2">
    <source>
        <dbReference type="SAM" id="Phobius"/>
    </source>
</evidence>
<sequence>MRPLLLLFIVVPIIEMWLLITVGREIGALPTIGLVLLTAVVGLALLRRQGLSTVMRAQQKMQTGELPAREMVEGIFLAVGGALLLTPGFFTDALGFACLIPGLRQLVLGRLLRRVIVVRSFGSMGPGPSAGPYRRPGEDDIIEGDYSRDNGSRGGDRRELGRGDRQDRDE</sequence>
<dbReference type="EMBL" id="FNFH01000002">
    <property type="protein sequence ID" value="SDJ80884.1"/>
    <property type="molecule type" value="Genomic_DNA"/>
</dbReference>
<dbReference type="RefSeq" id="WP_091508895.1">
    <property type="nucleotide sequence ID" value="NZ_FNFH01000002.1"/>
</dbReference>
<feature type="region of interest" description="Disordered" evidence="1">
    <location>
        <begin position="127"/>
        <end position="170"/>
    </location>
</feature>
<protein>
    <submittedName>
        <fullName evidence="3">UPF0716 protein FxsA</fullName>
    </submittedName>
</protein>
<dbReference type="PANTHER" id="PTHR35335">
    <property type="entry name" value="UPF0716 PROTEIN FXSA"/>
    <property type="match status" value="1"/>
</dbReference>
<evidence type="ECO:0000256" key="1">
    <source>
        <dbReference type="SAM" id="MobiDB-lite"/>
    </source>
</evidence>
<keyword evidence="2" id="KW-0812">Transmembrane</keyword>
<dbReference type="NCBIfam" id="NF008528">
    <property type="entry name" value="PRK11463.1-2"/>
    <property type="match status" value="1"/>
</dbReference>